<evidence type="ECO:0000256" key="1">
    <source>
        <dbReference type="SAM" id="MobiDB-lite"/>
    </source>
</evidence>
<comment type="caution">
    <text evidence="2">The sequence shown here is derived from an EMBL/GenBank/DDBJ whole genome shotgun (WGS) entry which is preliminary data.</text>
</comment>
<evidence type="ECO:0000313" key="2">
    <source>
        <dbReference type="EMBL" id="KAA0150601.1"/>
    </source>
</evidence>
<dbReference type="AlphaFoldDB" id="A0A5A8CFI3"/>
<evidence type="ECO:0000313" key="3">
    <source>
        <dbReference type="Proteomes" id="UP000323011"/>
    </source>
</evidence>
<protein>
    <recommendedName>
        <fullName evidence="4">Anaphase-promoting complex subunit 4 WD40 domain-containing protein</fullName>
    </recommendedName>
</protein>
<dbReference type="InterPro" id="IPR036322">
    <property type="entry name" value="WD40_repeat_dom_sf"/>
</dbReference>
<dbReference type="EMBL" id="VLTN01000033">
    <property type="protein sequence ID" value="KAA0150601.1"/>
    <property type="molecule type" value="Genomic_DNA"/>
</dbReference>
<feature type="compositionally biased region" description="Low complexity" evidence="1">
    <location>
        <begin position="1"/>
        <end position="19"/>
    </location>
</feature>
<sequence length="404" mass="43484">MAQSSMSSSIRSTASGASSGDDEVSVSPRLSLAAATAEAPSKAEQDKETLTVGPAPGPLTFGQAVYINAGWWCVRCPRDAGGSGPDRMFIAAANSPFTYVYRHLPGPPFNYQQWSKSQLPMGLHSSTVAIPLGADYPSTAAFYSAADEYGAVRVVQTDTGNPLFSWRADPRICTMLDWRWDSQIMVAALRGPAYQGSVAMWEPWGQITDYHIVNTDWCMSAYFNPNPVIHELASVSLDGTMTCYEQTGGVTYQVKWTNSPGAGPLWAMSYAPNGADCYVGSASGEVVAYWMKFNIEIMRFNIGEHIWDMSVCEKDGSTWIALACTTGFYIWDVTSMSIIAHIMEVPPGGSPATCTSVNWTYDASELATAWLDGNIRIYSVGSWPPPPPPPPAKAAAAAAAEPTA</sequence>
<reference evidence="2 3" key="1">
    <citation type="submission" date="2019-07" db="EMBL/GenBank/DDBJ databases">
        <title>Genomes of Cafeteria roenbergensis.</title>
        <authorList>
            <person name="Fischer M.G."/>
            <person name="Hackl T."/>
            <person name="Roman M."/>
        </authorList>
    </citation>
    <scope>NUCLEOTIDE SEQUENCE [LARGE SCALE GENOMIC DNA]</scope>
    <source>
        <strain evidence="2 3">BVI</strain>
    </source>
</reference>
<proteinExistence type="predicted"/>
<accession>A0A5A8CFI3</accession>
<dbReference type="Gene3D" id="2.130.10.10">
    <property type="entry name" value="YVTN repeat-like/Quinoprotein amine dehydrogenase"/>
    <property type="match status" value="1"/>
</dbReference>
<organism evidence="2 3">
    <name type="scientific">Cafeteria roenbergensis</name>
    <name type="common">Marine flagellate</name>
    <dbReference type="NCBI Taxonomy" id="33653"/>
    <lineage>
        <taxon>Eukaryota</taxon>
        <taxon>Sar</taxon>
        <taxon>Stramenopiles</taxon>
        <taxon>Bigyra</taxon>
        <taxon>Opalozoa</taxon>
        <taxon>Bicosoecida</taxon>
        <taxon>Cafeteriaceae</taxon>
        <taxon>Cafeteria</taxon>
    </lineage>
</organism>
<keyword evidence="3" id="KW-1185">Reference proteome</keyword>
<gene>
    <name evidence="2" type="ORF">FNF29_05176</name>
</gene>
<name>A0A5A8CFI3_CAFRO</name>
<feature type="region of interest" description="Disordered" evidence="1">
    <location>
        <begin position="1"/>
        <end position="54"/>
    </location>
</feature>
<dbReference type="Proteomes" id="UP000323011">
    <property type="component" value="Unassembled WGS sequence"/>
</dbReference>
<dbReference type="InterPro" id="IPR015943">
    <property type="entry name" value="WD40/YVTN_repeat-like_dom_sf"/>
</dbReference>
<dbReference type="SUPFAM" id="SSF50978">
    <property type="entry name" value="WD40 repeat-like"/>
    <property type="match status" value="1"/>
</dbReference>
<evidence type="ECO:0008006" key="4">
    <source>
        <dbReference type="Google" id="ProtNLM"/>
    </source>
</evidence>